<protein>
    <submittedName>
        <fullName evidence="2">GNAT superfamily N-acetyltransferase</fullName>
    </submittedName>
</protein>
<evidence type="ECO:0000313" key="2">
    <source>
        <dbReference type="EMBL" id="MBE1514555.1"/>
    </source>
</evidence>
<sequence>MGTEVRPAVGRFADFHEVVGVKKPGGQGCWCMSYRDSRVANDDRPEFMRELCAQEPGPGVLAYVEDEPAGWCSVAPRSSYRRLMNSRTIPFLDDRDAWSVVCFVVRPGFRGRGLMHDLLDAAVDHAASHGAEVIEGYPLELETEASRVDVISGYVGTTELFSAHGFEVAAPTSAHSGHRPRWIMRRELG</sequence>
<dbReference type="SUPFAM" id="SSF55729">
    <property type="entry name" value="Acyl-CoA N-acyltransferases (Nat)"/>
    <property type="match status" value="1"/>
</dbReference>
<dbReference type="PROSITE" id="PS51186">
    <property type="entry name" value="GNAT"/>
    <property type="match status" value="1"/>
</dbReference>
<dbReference type="CDD" id="cd04301">
    <property type="entry name" value="NAT_SF"/>
    <property type="match status" value="1"/>
</dbReference>
<reference evidence="2 3" key="1">
    <citation type="submission" date="2020-10" db="EMBL/GenBank/DDBJ databases">
        <title>Sequencing the genomes of 1000 actinobacteria strains.</title>
        <authorList>
            <person name="Klenk H.-P."/>
        </authorList>
    </citation>
    <scope>NUCLEOTIDE SEQUENCE [LARGE SCALE GENOMIC DNA]</scope>
    <source>
        <strain evidence="2 3">DSM 15474</strain>
    </source>
</reference>
<evidence type="ECO:0000313" key="3">
    <source>
        <dbReference type="Proteomes" id="UP000636579"/>
    </source>
</evidence>
<dbReference type="EMBL" id="JADBEE010000001">
    <property type="protein sequence ID" value="MBE1514555.1"/>
    <property type="molecule type" value="Genomic_DNA"/>
</dbReference>
<feature type="domain" description="N-acetyltransferase" evidence="1">
    <location>
        <begin position="3"/>
        <end position="189"/>
    </location>
</feature>
<accession>A0ABR9J6M1</accession>
<dbReference type="Gene3D" id="3.40.630.30">
    <property type="match status" value="1"/>
</dbReference>
<dbReference type="InterPro" id="IPR016181">
    <property type="entry name" value="Acyl_CoA_acyltransferase"/>
</dbReference>
<dbReference type="RefSeq" id="WP_192591295.1">
    <property type="nucleotide sequence ID" value="NZ_JADBEE010000001.1"/>
</dbReference>
<keyword evidence="3" id="KW-1185">Reference proteome</keyword>
<proteinExistence type="predicted"/>
<comment type="caution">
    <text evidence="2">The sequence shown here is derived from an EMBL/GenBank/DDBJ whole genome shotgun (WGS) entry which is preliminary data.</text>
</comment>
<dbReference type="Proteomes" id="UP000636579">
    <property type="component" value="Unassembled WGS sequence"/>
</dbReference>
<dbReference type="Pfam" id="PF00583">
    <property type="entry name" value="Acetyltransf_1"/>
    <property type="match status" value="1"/>
</dbReference>
<organism evidence="2 3">
    <name type="scientific">Nesterenkonia halotolerans</name>
    <dbReference type="NCBI Taxonomy" id="225325"/>
    <lineage>
        <taxon>Bacteria</taxon>
        <taxon>Bacillati</taxon>
        <taxon>Actinomycetota</taxon>
        <taxon>Actinomycetes</taxon>
        <taxon>Micrococcales</taxon>
        <taxon>Micrococcaceae</taxon>
        <taxon>Nesterenkonia</taxon>
    </lineage>
</organism>
<name>A0ABR9J6M1_9MICC</name>
<gene>
    <name evidence="2" type="ORF">H4W26_001310</name>
</gene>
<evidence type="ECO:0000259" key="1">
    <source>
        <dbReference type="PROSITE" id="PS51186"/>
    </source>
</evidence>
<dbReference type="InterPro" id="IPR000182">
    <property type="entry name" value="GNAT_dom"/>
</dbReference>